<dbReference type="GO" id="GO:0006310">
    <property type="term" value="P:DNA recombination"/>
    <property type="evidence" value="ECO:0007669"/>
    <property type="project" value="UniProtKB-KW"/>
</dbReference>
<evidence type="ECO:0000256" key="1">
    <source>
        <dbReference type="ARBA" id="ARBA00010555"/>
    </source>
</evidence>
<dbReference type="InterPro" id="IPR029052">
    <property type="entry name" value="Metallo-depent_PP-like"/>
</dbReference>
<dbReference type="CDD" id="cd00840">
    <property type="entry name" value="MPP_Mre11_N"/>
    <property type="match status" value="1"/>
</dbReference>
<keyword evidence="5 7" id="KW-0378">Hydrolase</keyword>
<dbReference type="InterPro" id="IPR004843">
    <property type="entry name" value="Calcineurin-like_PHP"/>
</dbReference>
<sequence length="450" mass="47978">MLMRPYSEVRMGATVFGHFCAAGHDSASVEHAGRTCGNRNTGGRAIETCRCGGLAFRGMRLLHTSDWHIGRTFHGVDLLADQASSLAAIADLVAAASVDVVVLPGDVYDRSIPSADAIAVCNRGFEAIRAAGARIVATSGNHDSPARLGAGASFAAAGGLYLRTTVAACAEPVLLADTHGEVAFYGIPYLEPEITRAELGVPQARSHAEILDAAMGRVRADAAARGNPRTVVLAHAFVVGAEATGSERSISVGGVETVPLSAFDGIDYVALGHLHSPQTLSESVRYSGSPLPYSFAENSHRKAVWLVELDAHGLCSVERRDLPVVRGLSRLTGTLDELLSAPEYSAVEDHYVSATLTDRARPVDALRKLRVRFPHAVHMEWQRPEGNPELRYRERVHGRRDTEVAHSFLTDVRGEPTAGEMVWLERALAASVTERAAVAAETAVAQELSA</sequence>
<dbReference type="InterPro" id="IPR050535">
    <property type="entry name" value="DNA_Repair-Maintenance_Comp"/>
</dbReference>
<dbReference type="Gene3D" id="3.60.21.10">
    <property type="match status" value="1"/>
</dbReference>
<evidence type="ECO:0000259" key="8">
    <source>
        <dbReference type="Pfam" id="PF00149"/>
    </source>
</evidence>
<dbReference type="GO" id="GO:0006260">
    <property type="term" value="P:DNA replication"/>
    <property type="evidence" value="ECO:0007669"/>
    <property type="project" value="UniProtKB-KW"/>
</dbReference>
<dbReference type="KEGG" id="nah:F5544_38280"/>
<dbReference type="GO" id="GO:0004519">
    <property type="term" value="F:endonuclease activity"/>
    <property type="evidence" value="ECO:0007669"/>
    <property type="project" value="UniProtKB-KW"/>
</dbReference>
<reference evidence="10 11" key="1">
    <citation type="journal article" date="2019" name="ACS Chem. Biol.">
        <title>Identification and Mobilization of a Cryptic Antibiotic Biosynthesis Gene Locus from a Human-Pathogenic Nocardia Isolate.</title>
        <authorList>
            <person name="Herisse M."/>
            <person name="Ishida K."/>
            <person name="Porter J.L."/>
            <person name="Howden B."/>
            <person name="Hertweck C."/>
            <person name="Stinear T.P."/>
            <person name="Pidot S.J."/>
        </authorList>
    </citation>
    <scope>NUCLEOTIDE SEQUENCE [LARGE SCALE GENOMIC DNA]</scope>
    <source>
        <strain evidence="10 11">AUSMDU00012717</strain>
    </source>
</reference>
<dbReference type="InterPro" id="IPR026843">
    <property type="entry name" value="SbcD_C"/>
</dbReference>
<dbReference type="EMBL" id="CP046172">
    <property type="protein sequence ID" value="QIS15479.1"/>
    <property type="molecule type" value="Genomic_DNA"/>
</dbReference>
<dbReference type="Proteomes" id="UP000503540">
    <property type="component" value="Chromosome"/>
</dbReference>
<evidence type="ECO:0000256" key="7">
    <source>
        <dbReference type="RuleBase" id="RU363069"/>
    </source>
</evidence>
<evidence type="ECO:0000259" key="9">
    <source>
        <dbReference type="Pfam" id="PF12320"/>
    </source>
</evidence>
<keyword evidence="6 7" id="KW-0269">Exonuclease</keyword>
<dbReference type="InterPro" id="IPR004593">
    <property type="entry name" value="SbcD"/>
</dbReference>
<evidence type="ECO:0000256" key="3">
    <source>
        <dbReference type="ARBA" id="ARBA00013365"/>
    </source>
</evidence>
<evidence type="ECO:0000256" key="4">
    <source>
        <dbReference type="ARBA" id="ARBA00022722"/>
    </source>
</evidence>
<dbReference type="SUPFAM" id="SSF56300">
    <property type="entry name" value="Metallo-dependent phosphatases"/>
    <property type="match status" value="1"/>
</dbReference>
<keyword evidence="7" id="KW-0233">DNA recombination</keyword>
<dbReference type="Pfam" id="PF12320">
    <property type="entry name" value="SbcD_C"/>
    <property type="match status" value="1"/>
</dbReference>
<comment type="subunit">
    <text evidence="2 7">Heterodimer of SbcC and SbcD.</text>
</comment>
<dbReference type="GO" id="GO:0008408">
    <property type="term" value="F:3'-5' exonuclease activity"/>
    <property type="evidence" value="ECO:0007669"/>
    <property type="project" value="InterPro"/>
</dbReference>
<proteinExistence type="inferred from homology"/>
<dbReference type="InterPro" id="IPR041796">
    <property type="entry name" value="Mre11_N"/>
</dbReference>
<dbReference type="Pfam" id="PF00149">
    <property type="entry name" value="Metallophos"/>
    <property type="match status" value="1"/>
</dbReference>
<evidence type="ECO:0000256" key="2">
    <source>
        <dbReference type="ARBA" id="ARBA00011322"/>
    </source>
</evidence>
<dbReference type="PANTHER" id="PTHR30337">
    <property type="entry name" value="COMPONENT OF ATP-DEPENDENT DSDNA EXONUCLEASE"/>
    <property type="match status" value="1"/>
</dbReference>
<evidence type="ECO:0000256" key="6">
    <source>
        <dbReference type="ARBA" id="ARBA00022839"/>
    </source>
</evidence>
<dbReference type="PANTHER" id="PTHR30337:SF0">
    <property type="entry name" value="NUCLEASE SBCCD SUBUNIT D"/>
    <property type="match status" value="1"/>
</dbReference>
<evidence type="ECO:0000313" key="10">
    <source>
        <dbReference type="EMBL" id="QIS15479.1"/>
    </source>
</evidence>
<keyword evidence="7" id="KW-0235">DNA replication</keyword>
<dbReference type="AlphaFoldDB" id="A0A6G9YQA5"/>
<keyword evidence="4 7" id="KW-0540">Nuclease</keyword>
<gene>
    <name evidence="7 10" type="primary">sbcD</name>
    <name evidence="10" type="ORF">F5544_38280</name>
</gene>
<keyword evidence="11" id="KW-1185">Reference proteome</keyword>
<evidence type="ECO:0000313" key="11">
    <source>
        <dbReference type="Proteomes" id="UP000503540"/>
    </source>
</evidence>
<organism evidence="10 11">
    <name type="scientific">Nocardia arthritidis</name>
    <dbReference type="NCBI Taxonomy" id="228602"/>
    <lineage>
        <taxon>Bacteria</taxon>
        <taxon>Bacillati</taxon>
        <taxon>Actinomycetota</taxon>
        <taxon>Actinomycetes</taxon>
        <taxon>Mycobacteriales</taxon>
        <taxon>Nocardiaceae</taxon>
        <taxon>Nocardia</taxon>
    </lineage>
</organism>
<dbReference type="NCBIfam" id="TIGR00619">
    <property type="entry name" value="sbcd"/>
    <property type="match status" value="1"/>
</dbReference>
<keyword evidence="7" id="KW-0255">Endonuclease</keyword>
<evidence type="ECO:0000256" key="5">
    <source>
        <dbReference type="ARBA" id="ARBA00022801"/>
    </source>
</evidence>
<feature type="domain" description="Nuclease SbcCD subunit D C-terminal" evidence="9">
    <location>
        <begin position="326"/>
        <end position="411"/>
    </location>
</feature>
<accession>A0A6G9YQA5</accession>
<comment type="similarity">
    <text evidence="1 7">Belongs to the SbcD family.</text>
</comment>
<comment type="function">
    <text evidence="7">SbcCD cleaves DNA hairpin structures. These structures can inhibit DNA replication and are intermediates in certain DNA recombination reactions. The complex acts as a 3'-&gt;5' double strand exonuclease that can open hairpins. It also has a 5' single-strand endonuclease activity.</text>
</comment>
<protein>
    <recommendedName>
        <fullName evidence="3 7">Nuclease SbcCD subunit D</fullName>
    </recommendedName>
</protein>
<name>A0A6G9YQA5_9NOCA</name>
<feature type="domain" description="Calcineurin-like phosphoesterase" evidence="8">
    <location>
        <begin position="59"/>
        <end position="277"/>
    </location>
</feature>